<comment type="similarity">
    <text evidence="1">Belongs to the nitroreductase family.</text>
</comment>
<feature type="domain" description="Nitroreductase" evidence="3">
    <location>
        <begin position="73"/>
        <end position="153"/>
    </location>
</feature>
<dbReference type="EMBL" id="FQVH01000002">
    <property type="protein sequence ID" value="SHE46739.1"/>
    <property type="molecule type" value="Genomic_DNA"/>
</dbReference>
<dbReference type="InterPro" id="IPR000415">
    <property type="entry name" value="Nitroreductase-like"/>
</dbReference>
<dbReference type="Proteomes" id="UP000184088">
    <property type="component" value="Unassembled WGS sequence"/>
</dbReference>
<name>A0A1M4TQF0_9THEO</name>
<dbReference type="Pfam" id="PF00881">
    <property type="entry name" value="Nitroreductase"/>
    <property type="match status" value="2"/>
</dbReference>
<organism evidence="4 5">
    <name type="scientific">Caldanaerobius fijiensis DSM 17918</name>
    <dbReference type="NCBI Taxonomy" id="1121256"/>
    <lineage>
        <taxon>Bacteria</taxon>
        <taxon>Bacillati</taxon>
        <taxon>Bacillota</taxon>
        <taxon>Clostridia</taxon>
        <taxon>Thermoanaerobacterales</taxon>
        <taxon>Thermoanaerobacteraceae</taxon>
        <taxon>Caldanaerobius</taxon>
    </lineage>
</organism>
<evidence type="ECO:0000313" key="5">
    <source>
        <dbReference type="Proteomes" id="UP000184088"/>
    </source>
</evidence>
<gene>
    <name evidence="4" type="ORF">SAMN02746089_00278</name>
</gene>
<sequence>MIEVEFYDVVEKRRSIRKYINKPIPEDTIKKVLNAARLAPSWANKQCWRFVVVSDPELRLKLGEVMKNNPNKSCYEDAPIDIVICARREDSGIHDGKEYFMFDVGLAMENLVLAAAQEGLGTCIIGWFDGAPIKKLLGIPEQYEVVAVTPLGYPAETPNARLRKPLDEIVFYNGFNER</sequence>
<evidence type="ECO:0000313" key="4">
    <source>
        <dbReference type="EMBL" id="SHE46739.1"/>
    </source>
</evidence>
<dbReference type="Gene3D" id="3.40.109.10">
    <property type="entry name" value="NADH Oxidase"/>
    <property type="match status" value="1"/>
</dbReference>
<dbReference type="STRING" id="1121256.SAMN02746089_00278"/>
<dbReference type="PANTHER" id="PTHR43673:SF10">
    <property type="entry name" value="NADH DEHYDROGENASE_NAD(P)H NITROREDUCTASE XCC3605-RELATED"/>
    <property type="match status" value="1"/>
</dbReference>
<dbReference type="InterPro" id="IPR029479">
    <property type="entry name" value="Nitroreductase"/>
</dbReference>
<dbReference type="PANTHER" id="PTHR43673">
    <property type="entry name" value="NAD(P)H NITROREDUCTASE YDGI-RELATED"/>
    <property type="match status" value="1"/>
</dbReference>
<dbReference type="SUPFAM" id="SSF55469">
    <property type="entry name" value="FMN-dependent nitroreductase-like"/>
    <property type="match status" value="1"/>
</dbReference>
<keyword evidence="2" id="KW-0560">Oxidoreductase</keyword>
<protein>
    <submittedName>
        <fullName evidence="4">Nitroreductase</fullName>
    </submittedName>
</protein>
<dbReference type="GO" id="GO:0016491">
    <property type="term" value="F:oxidoreductase activity"/>
    <property type="evidence" value="ECO:0007669"/>
    <property type="project" value="UniProtKB-KW"/>
</dbReference>
<evidence type="ECO:0000256" key="2">
    <source>
        <dbReference type="ARBA" id="ARBA00023002"/>
    </source>
</evidence>
<proteinExistence type="inferred from homology"/>
<accession>A0A1M4TQF0</accession>
<feature type="domain" description="Nitroreductase" evidence="3">
    <location>
        <begin position="11"/>
        <end position="69"/>
    </location>
</feature>
<dbReference type="AlphaFoldDB" id="A0A1M4TQF0"/>
<evidence type="ECO:0000256" key="1">
    <source>
        <dbReference type="ARBA" id="ARBA00007118"/>
    </source>
</evidence>
<keyword evidence="5" id="KW-1185">Reference proteome</keyword>
<reference evidence="4 5" key="1">
    <citation type="submission" date="2016-11" db="EMBL/GenBank/DDBJ databases">
        <authorList>
            <person name="Jaros S."/>
            <person name="Januszkiewicz K."/>
            <person name="Wedrychowicz H."/>
        </authorList>
    </citation>
    <scope>NUCLEOTIDE SEQUENCE [LARGE SCALE GENOMIC DNA]</scope>
    <source>
        <strain evidence="4 5">DSM 17918</strain>
    </source>
</reference>
<dbReference type="CDD" id="cd02139">
    <property type="entry name" value="nitroreductase"/>
    <property type="match status" value="1"/>
</dbReference>
<evidence type="ECO:0000259" key="3">
    <source>
        <dbReference type="Pfam" id="PF00881"/>
    </source>
</evidence>